<dbReference type="EMBL" id="LR796728">
    <property type="protein sequence ID" value="CAB4161971.1"/>
    <property type="molecule type" value="Genomic_DNA"/>
</dbReference>
<evidence type="ECO:0008006" key="2">
    <source>
        <dbReference type="Google" id="ProtNLM"/>
    </source>
</evidence>
<evidence type="ECO:0000313" key="1">
    <source>
        <dbReference type="EMBL" id="CAB4161971.1"/>
    </source>
</evidence>
<reference evidence="1" key="1">
    <citation type="submission" date="2020-04" db="EMBL/GenBank/DDBJ databases">
        <authorList>
            <person name="Chiriac C."/>
            <person name="Salcher M."/>
            <person name="Ghai R."/>
            <person name="Kavagutti S V."/>
        </authorList>
    </citation>
    <scope>NUCLEOTIDE SEQUENCE</scope>
</reference>
<proteinExistence type="predicted"/>
<sequence length="63" mass="6557">MNELKTAAGSWARAFLVAALSLYAAGVTDPKALIAAGLGSCLPPIIRWLSPTDKAMGIGKDER</sequence>
<gene>
    <name evidence="1" type="ORF">UFOVP791_14</name>
</gene>
<name>A0A6J5NXG6_9CAUD</name>
<accession>A0A6J5NXG6</accession>
<protein>
    <recommendedName>
        <fullName evidence="2">Holin</fullName>
    </recommendedName>
</protein>
<organism evidence="1">
    <name type="scientific">uncultured Caudovirales phage</name>
    <dbReference type="NCBI Taxonomy" id="2100421"/>
    <lineage>
        <taxon>Viruses</taxon>
        <taxon>Duplodnaviria</taxon>
        <taxon>Heunggongvirae</taxon>
        <taxon>Uroviricota</taxon>
        <taxon>Caudoviricetes</taxon>
        <taxon>Peduoviridae</taxon>
        <taxon>Maltschvirus</taxon>
        <taxon>Maltschvirus maltsch</taxon>
    </lineage>
</organism>